<dbReference type="Gramene" id="GBG92052">
    <property type="protein sequence ID" value="GBG92052"/>
    <property type="gene ID" value="CBR_g54306"/>
</dbReference>
<sequence>MDAKFPRRDGHVCFRLSEVDFVPQWLKNAKNRPRPSRGYTMSSLSKQVLEAFSAFVATDLVFREELSRMMKGEEWDGCFNRSKSNDADMHGECNTDKVRIWKACFDSLVCCSIDHNPGDSLVCCPVVYRQGMEVMFLKTIGFEICLKKEDDVNFENGKKFGELGVRNLGKWNSRGRLGMCYVILKLKDTRKWRPICPTYYEGGVVASKRVARVVNQLLWDLPSGSNFNMRSTEELVKRISDANKGLLPGEKFVTAAFDIKEMFCNLSHDAVLDAVGWIIDYWLLQRAKGVMLKNRGKEAKVRMRDVQIGWMDVSFDDVMRFVKFDLECTFVMVGGVVLKQRIGIPMGKASSPALACLLTAYSEFTFLNSLGSMRLMTYGARIVDDVSIFVRCKKTDATSRLRVEQVILCFEDCYHENLTLERTDKGRFWEFLGCIVGTEEVTNELVCVATHKNQAMVKGGLLVFQNLQDFCTYSGRQQKLAVISSFLYRAKRYTTFKGAEAVFLLTLKMGLRMRGFPDDYFDTALKTFSDKFEGIWEDCVECFTG</sequence>
<organism evidence="2 3">
    <name type="scientific">Chara braunii</name>
    <name type="common">Braun's stonewort</name>
    <dbReference type="NCBI Taxonomy" id="69332"/>
    <lineage>
        <taxon>Eukaryota</taxon>
        <taxon>Viridiplantae</taxon>
        <taxon>Streptophyta</taxon>
        <taxon>Charophyceae</taxon>
        <taxon>Charales</taxon>
        <taxon>Characeae</taxon>
        <taxon>Chara</taxon>
    </lineage>
</organism>
<dbReference type="PROSITE" id="PS50878">
    <property type="entry name" value="RT_POL"/>
    <property type="match status" value="1"/>
</dbReference>
<proteinExistence type="predicted"/>
<comment type="caution">
    <text evidence="2">The sequence shown here is derived from an EMBL/GenBank/DDBJ whole genome shotgun (WGS) entry which is preliminary data.</text>
</comment>
<protein>
    <recommendedName>
        <fullName evidence="1">Reverse transcriptase domain-containing protein</fullName>
    </recommendedName>
</protein>
<dbReference type="Proteomes" id="UP000265515">
    <property type="component" value="Unassembled WGS sequence"/>
</dbReference>
<keyword evidence="3" id="KW-1185">Reference proteome</keyword>
<reference evidence="2 3" key="1">
    <citation type="journal article" date="2018" name="Cell">
        <title>The Chara Genome: Secondary Complexity and Implications for Plant Terrestrialization.</title>
        <authorList>
            <person name="Nishiyama T."/>
            <person name="Sakayama H."/>
            <person name="Vries J.D."/>
            <person name="Buschmann H."/>
            <person name="Saint-Marcoux D."/>
            <person name="Ullrich K.K."/>
            <person name="Haas F.B."/>
            <person name="Vanderstraeten L."/>
            <person name="Becker D."/>
            <person name="Lang D."/>
            <person name="Vosolsobe S."/>
            <person name="Rombauts S."/>
            <person name="Wilhelmsson P.K.I."/>
            <person name="Janitza P."/>
            <person name="Kern R."/>
            <person name="Heyl A."/>
            <person name="Rumpler F."/>
            <person name="Villalobos L.I.A.C."/>
            <person name="Clay J.M."/>
            <person name="Skokan R."/>
            <person name="Toyoda A."/>
            <person name="Suzuki Y."/>
            <person name="Kagoshima H."/>
            <person name="Schijlen E."/>
            <person name="Tajeshwar N."/>
            <person name="Catarino B."/>
            <person name="Hetherington A.J."/>
            <person name="Saltykova A."/>
            <person name="Bonnot C."/>
            <person name="Breuninger H."/>
            <person name="Symeonidi A."/>
            <person name="Radhakrishnan G.V."/>
            <person name="Van Nieuwerburgh F."/>
            <person name="Deforce D."/>
            <person name="Chang C."/>
            <person name="Karol K.G."/>
            <person name="Hedrich R."/>
            <person name="Ulvskov P."/>
            <person name="Glockner G."/>
            <person name="Delwiche C.F."/>
            <person name="Petrasek J."/>
            <person name="Van de Peer Y."/>
            <person name="Friml J."/>
            <person name="Beilby M."/>
            <person name="Dolan L."/>
            <person name="Kohara Y."/>
            <person name="Sugano S."/>
            <person name="Fujiyama A."/>
            <person name="Delaux P.-M."/>
            <person name="Quint M."/>
            <person name="TheiBen G."/>
            <person name="Hagemann M."/>
            <person name="Harholt J."/>
            <person name="Dunand C."/>
            <person name="Zachgo S."/>
            <person name="Langdale J."/>
            <person name="Maumus F."/>
            <person name="Straeten D.V.D."/>
            <person name="Gould S.B."/>
            <person name="Rensing S.A."/>
        </authorList>
    </citation>
    <scope>NUCLEOTIDE SEQUENCE [LARGE SCALE GENOMIC DNA]</scope>
    <source>
        <strain evidence="2 3">S276</strain>
    </source>
</reference>
<evidence type="ECO:0000259" key="1">
    <source>
        <dbReference type="PROSITE" id="PS50878"/>
    </source>
</evidence>
<feature type="domain" description="Reverse transcriptase" evidence="1">
    <location>
        <begin position="188"/>
        <end position="436"/>
    </location>
</feature>
<dbReference type="SUPFAM" id="SSF56672">
    <property type="entry name" value="DNA/RNA polymerases"/>
    <property type="match status" value="1"/>
</dbReference>
<dbReference type="AlphaFoldDB" id="A0A388MC52"/>
<evidence type="ECO:0000313" key="3">
    <source>
        <dbReference type="Proteomes" id="UP000265515"/>
    </source>
</evidence>
<gene>
    <name evidence="2" type="ORF">CBR_g54306</name>
</gene>
<dbReference type="InterPro" id="IPR043502">
    <property type="entry name" value="DNA/RNA_pol_sf"/>
</dbReference>
<dbReference type="InterPro" id="IPR000477">
    <property type="entry name" value="RT_dom"/>
</dbReference>
<evidence type="ECO:0000313" key="2">
    <source>
        <dbReference type="EMBL" id="GBG92052.1"/>
    </source>
</evidence>
<dbReference type="EMBL" id="BFEA01000993">
    <property type="protein sequence ID" value="GBG92052.1"/>
    <property type="molecule type" value="Genomic_DNA"/>
</dbReference>
<name>A0A388MC52_CHABU</name>
<accession>A0A388MC52</accession>